<gene>
    <name evidence="1" type="ORF">QYF61_011449</name>
</gene>
<organism evidence="1 2">
    <name type="scientific">Mycteria americana</name>
    <name type="common">Wood stork</name>
    <dbReference type="NCBI Taxonomy" id="33587"/>
    <lineage>
        <taxon>Eukaryota</taxon>
        <taxon>Metazoa</taxon>
        <taxon>Chordata</taxon>
        <taxon>Craniata</taxon>
        <taxon>Vertebrata</taxon>
        <taxon>Euteleostomi</taxon>
        <taxon>Archelosauria</taxon>
        <taxon>Archosauria</taxon>
        <taxon>Dinosauria</taxon>
        <taxon>Saurischia</taxon>
        <taxon>Theropoda</taxon>
        <taxon>Coelurosauria</taxon>
        <taxon>Aves</taxon>
        <taxon>Neognathae</taxon>
        <taxon>Neoaves</taxon>
        <taxon>Aequornithes</taxon>
        <taxon>Ciconiiformes</taxon>
        <taxon>Ciconiidae</taxon>
        <taxon>Mycteria</taxon>
    </lineage>
</organism>
<sequence>MTRAEVAHLRTRLLDKHSLQGGCSGCQEMNFADTNKLRFLYNHEIMYFKENKRGFFWATIKQNGKLEEKDQHMSTLRYLNASRGRATKLVKGLEGMSYEEQLRALGLSGLEKRRLRGDLIALIAS</sequence>
<evidence type="ECO:0000313" key="2">
    <source>
        <dbReference type="Proteomes" id="UP001333110"/>
    </source>
</evidence>
<protein>
    <submittedName>
        <fullName evidence="1">Uncharacterized protein</fullName>
    </submittedName>
</protein>
<proteinExistence type="predicted"/>
<dbReference type="AlphaFoldDB" id="A0AAN7N1Z7"/>
<dbReference type="Proteomes" id="UP001333110">
    <property type="component" value="Unassembled WGS sequence"/>
</dbReference>
<keyword evidence="2" id="KW-1185">Reference proteome</keyword>
<comment type="caution">
    <text evidence="1">The sequence shown here is derived from an EMBL/GenBank/DDBJ whole genome shotgun (WGS) entry which is preliminary data.</text>
</comment>
<reference evidence="1 2" key="1">
    <citation type="journal article" date="2023" name="J. Hered.">
        <title>Chromosome-level genome of the wood stork (Mycteria americana) provides insight into avian chromosome evolution.</title>
        <authorList>
            <person name="Flamio R. Jr."/>
            <person name="Ramstad K.M."/>
        </authorList>
    </citation>
    <scope>NUCLEOTIDE SEQUENCE [LARGE SCALE GENOMIC DNA]</scope>
    <source>
        <strain evidence="1">JAX WOST 10</strain>
    </source>
</reference>
<evidence type="ECO:0000313" key="1">
    <source>
        <dbReference type="EMBL" id="KAK4818352.1"/>
    </source>
</evidence>
<accession>A0AAN7N1Z7</accession>
<name>A0AAN7N1Z7_MYCAM</name>
<dbReference type="EMBL" id="JAUNZN010000007">
    <property type="protein sequence ID" value="KAK4818352.1"/>
    <property type="molecule type" value="Genomic_DNA"/>
</dbReference>